<feature type="chain" id="PRO_5001521664" evidence="1">
    <location>
        <begin position="25"/>
        <end position="128"/>
    </location>
</feature>
<protein>
    <submittedName>
        <fullName evidence="2">Putative secreted protein</fullName>
    </submittedName>
</protein>
<name>A0A023G4J8_AMBTT</name>
<dbReference type="EMBL" id="GBBM01007620">
    <property type="protein sequence ID" value="JAC27798.1"/>
    <property type="molecule type" value="mRNA"/>
</dbReference>
<feature type="signal peptide" evidence="1">
    <location>
        <begin position="1"/>
        <end position="24"/>
    </location>
</feature>
<keyword evidence="1" id="KW-0732">Signal</keyword>
<dbReference type="AlphaFoldDB" id="A0A023G4J8"/>
<accession>A0A023G4J8</accession>
<proteinExistence type="evidence at transcript level"/>
<organism evidence="2">
    <name type="scientific">Amblyomma triste</name>
    <name type="common">Neotropical tick</name>
    <dbReference type="NCBI Taxonomy" id="251400"/>
    <lineage>
        <taxon>Eukaryota</taxon>
        <taxon>Metazoa</taxon>
        <taxon>Ecdysozoa</taxon>
        <taxon>Arthropoda</taxon>
        <taxon>Chelicerata</taxon>
        <taxon>Arachnida</taxon>
        <taxon>Acari</taxon>
        <taxon>Parasitiformes</taxon>
        <taxon>Ixodida</taxon>
        <taxon>Ixodoidea</taxon>
        <taxon>Ixodidae</taxon>
        <taxon>Amblyomminae</taxon>
        <taxon>Amblyomma</taxon>
    </lineage>
</organism>
<sequence>MFRELVTCLAIFVVLSQLSGGAKQKECQNGEEKLIWEPCENKTCVDNKWKTIGCSGDGAPACLPPPDTKKPLAYPYCCWNLNLCPQERDQEKEKKAMEEFLKRMDALGLERPKEDPYAKIDALPKKEE</sequence>
<evidence type="ECO:0000313" key="2">
    <source>
        <dbReference type="EMBL" id="JAC27798.1"/>
    </source>
</evidence>
<reference evidence="2" key="1">
    <citation type="submission" date="2014-03" db="EMBL/GenBank/DDBJ databases">
        <title>The sialotranscriptome of Amblyomma triste, Amblyomma parvum and Amblyomma cajennense ticks, uncovered by 454-based RNA-seq.</title>
        <authorList>
            <person name="Garcia G.R."/>
            <person name="Gardinassi L.G."/>
            <person name="Ribeiro J.M."/>
            <person name="Anatriello E."/>
            <person name="Ferreira B.R."/>
            <person name="Moreira H.N."/>
            <person name="Mafra C."/>
            <person name="Olegario M.M."/>
            <person name="Szabo P.J."/>
            <person name="Miranda-Santos I.K."/>
            <person name="Maruyama S.R."/>
        </authorList>
    </citation>
    <scope>NUCLEOTIDE SEQUENCE</scope>
    <source>
        <strain evidence="2">Mato Grasso do Sul</strain>
        <tissue evidence="2">Salivary glands</tissue>
    </source>
</reference>
<evidence type="ECO:0000256" key="1">
    <source>
        <dbReference type="SAM" id="SignalP"/>
    </source>
</evidence>